<gene>
    <name evidence="1" type="ORF">Ahy_A06g027579</name>
</gene>
<proteinExistence type="predicted"/>
<dbReference type="EMBL" id="SDMP01000006">
    <property type="protein sequence ID" value="RYR52686.1"/>
    <property type="molecule type" value="Genomic_DNA"/>
</dbReference>
<name>A0A445CP31_ARAHY</name>
<organism evidence="1 2">
    <name type="scientific">Arachis hypogaea</name>
    <name type="common">Peanut</name>
    <dbReference type="NCBI Taxonomy" id="3818"/>
    <lineage>
        <taxon>Eukaryota</taxon>
        <taxon>Viridiplantae</taxon>
        <taxon>Streptophyta</taxon>
        <taxon>Embryophyta</taxon>
        <taxon>Tracheophyta</taxon>
        <taxon>Spermatophyta</taxon>
        <taxon>Magnoliopsida</taxon>
        <taxon>eudicotyledons</taxon>
        <taxon>Gunneridae</taxon>
        <taxon>Pentapetalae</taxon>
        <taxon>rosids</taxon>
        <taxon>fabids</taxon>
        <taxon>Fabales</taxon>
        <taxon>Fabaceae</taxon>
        <taxon>Papilionoideae</taxon>
        <taxon>50 kb inversion clade</taxon>
        <taxon>dalbergioids sensu lato</taxon>
        <taxon>Dalbergieae</taxon>
        <taxon>Pterocarpus clade</taxon>
        <taxon>Arachis</taxon>
    </lineage>
</organism>
<sequence>MFTRIFGKPKQEANTLTTLDKLTEFLNDSIIKKNGSSLSIRLISQSIYLLVWKWASIGYSGLRLAMMGQSDWAPILTMECSIGFAFFFSKKGFSEVSGSGGVGSYEHIHCRDCGPPHSDG</sequence>
<dbReference type="AlphaFoldDB" id="A0A445CP31"/>
<evidence type="ECO:0000313" key="1">
    <source>
        <dbReference type="EMBL" id="RYR52686.1"/>
    </source>
</evidence>
<evidence type="ECO:0000313" key="2">
    <source>
        <dbReference type="Proteomes" id="UP000289738"/>
    </source>
</evidence>
<comment type="caution">
    <text evidence="1">The sequence shown here is derived from an EMBL/GenBank/DDBJ whole genome shotgun (WGS) entry which is preliminary data.</text>
</comment>
<keyword evidence="2" id="KW-1185">Reference proteome</keyword>
<dbReference type="Proteomes" id="UP000289738">
    <property type="component" value="Chromosome A06"/>
</dbReference>
<protein>
    <submittedName>
        <fullName evidence="1">Uncharacterized protein</fullName>
    </submittedName>
</protein>
<accession>A0A445CP31</accession>
<reference evidence="1 2" key="1">
    <citation type="submission" date="2019-01" db="EMBL/GenBank/DDBJ databases">
        <title>Sequencing of cultivated peanut Arachis hypogaea provides insights into genome evolution and oil improvement.</title>
        <authorList>
            <person name="Chen X."/>
        </authorList>
    </citation>
    <scope>NUCLEOTIDE SEQUENCE [LARGE SCALE GENOMIC DNA]</scope>
    <source>
        <strain evidence="2">cv. Fuhuasheng</strain>
        <tissue evidence="1">Leaves</tissue>
    </source>
</reference>